<sequence length="88" mass="10155">MVKNSHNLHNNVVSLSEEGFKLQWIQWKDLYYGEKVKILSRIENVGSPPPSLELCVSQTQYICELAFEAPLVAWAYDLHFEDFGIGRI</sequence>
<accession>A0A6A6NHV9</accession>
<organism evidence="1 2">
    <name type="scientific">Hevea brasiliensis</name>
    <name type="common">Para rubber tree</name>
    <name type="synonym">Siphonia brasiliensis</name>
    <dbReference type="NCBI Taxonomy" id="3981"/>
    <lineage>
        <taxon>Eukaryota</taxon>
        <taxon>Viridiplantae</taxon>
        <taxon>Streptophyta</taxon>
        <taxon>Embryophyta</taxon>
        <taxon>Tracheophyta</taxon>
        <taxon>Spermatophyta</taxon>
        <taxon>Magnoliopsida</taxon>
        <taxon>eudicotyledons</taxon>
        <taxon>Gunneridae</taxon>
        <taxon>Pentapetalae</taxon>
        <taxon>rosids</taxon>
        <taxon>fabids</taxon>
        <taxon>Malpighiales</taxon>
        <taxon>Euphorbiaceae</taxon>
        <taxon>Crotonoideae</taxon>
        <taxon>Micrandreae</taxon>
        <taxon>Hevea</taxon>
    </lineage>
</organism>
<dbReference type="EMBL" id="JAAGAX010000001">
    <property type="protein sequence ID" value="KAF2324754.1"/>
    <property type="molecule type" value="Genomic_DNA"/>
</dbReference>
<gene>
    <name evidence="1" type="ORF">GH714_016655</name>
</gene>
<evidence type="ECO:0000313" key="1">
    <source>
        <dbReference type="EMBL" id="KAF2324754.1"/>
    </source>
</evidence>
<keyword evidence="2" id="KW-1185">Reference proteome</keyword>
<dbReference type="AlphaFoldDB" id="A0A6A6NHV9"/>
<proteinExistence type="predicted"/>
<evidence type="ECO:0000313" key="2">
    <source>
        <dbReference type="Proteomes" id="UP000467840"/>
    </source>
</evidence>
<protein>
    <submittedName>
        <fullName evidence="1">Uncharacterized protein</fullName>
    </submittedName>
</protein>
<reference evidence="1 2" key="1">
    <citation type="journal article" date="2020" name="Mol. Plant">
        <title>The Chromosome-Based Rubber Tree Genome Provides New Insights into Spurge Genome Evolution and Rubber Biosynthesis.</title>
        <authorList>
            <person name="Liu J."/>
            <person name="Shi C."/>
            <person name="Shi C.C."/>
            <person name="Li W."/>
            <person name="Zhang Q.J."/>
            <person name="Zhang Y."/>
            <person name="Li K."/>
            <person name="Lu H.F."/>
            <person name="Shi C."/>
            <person name="Zhu S.T."/>
            <person name="Xiao Z.Y."/>
            <person name="Nan H."/>
            <person name="Yue Y."/>
            <person name="Zhu X.G."/>
            <person name="Wu Y."/>
            <person name="Hong X.N."/>
            <person name="Fan G.Y."/>
            <person name="Tong Y."/>
            <person name="Zhang D."/>
            <person name="Mao C.L."/>
            <person name="Liu Y.L."/>
            <person name="Hao S.J."/>
            <person name="Liu W.Q."/>
            <person name="Lv M.Q."/>
            <person name="Zhang H.B."/>
            <person name="Liu Y."/>
            <person name="Hu-Tang G.R."/>
            <person name="Wang J.P."/>
            <person name="Wang J.H."/>
            <person name="Sun Y.H."/>
            <person name="Ni S.B."/>
            <person name="Chen W.B."/>
            <person name="Zhang X.C."/>
            <person name="Jiao Y.N."/>
            <person name="Eichler E.E."/>
            <person name="Li G.H."/>
            <person name="Liu X."/>
            <person name="Gao L.Z."/>
        </authorList>
    </citation>
    <scope>NUCLEOTIDE SEQUENCE [LARGE SCALE GENOMIC DNA]</scope>
    <source>
        <strain evidence="2">cv. GT1</strain>
        <tissue evidence="1">Leaf</tissue>
    </source>
</reference>
<comment type="caution">
    <text evidence="1">The sequence shown here is derived from an EMBL/GenBank/DDBJ whole genome shotgun (WGS) entry which is preliminary data.</text>
</comment>
<dbReference type="Proteomes" id="UP000467840">
    <property type="component" value="Chromosome 5"/>
</dbReference>
<name>A0A6A6NHV9_HEVBR</name>